<keyword evidence="2" id="KW-1185">Reference proteome</keyword>
<sequence>MGCAQSRIENEEAVSRCKDRKQHMKDAVTARNAFAAAHSSYAMALKNTGAALSDFAHGESSAPTTSSLPSSSSASASAAVAAAAAAASSIQAPMETPLPPPPPLPDFSPSPLQRAVSMPDLPTKKFSSKPHSDPTIREEEDDEDDGEHDHDLDHDHDHDRDHELDQEPKTPPPPPQHSPEPLPPMPESTWDYFFASMHENMAGASLAQHDEIRPEVDEQRFVKPSASNATPSIPHNLASGDGEEPPVTPEKLVLDPQVLKPVRKQGVTPHHQHAASASAVEARRGKMVAAPKSSISLLQVLNELDDHFLKASQGAHEVSKMLEANRMHYHSNFADNRGHIDHSARVMKVITWNRSFKGLPNTTDGKDEFDEDEWETHATVLDKMLAWEKKLYDEVKAGELMKIEYQRKVALLNKQKKRGANPEVIEKTKAAVSHLHTRYIVDMQSMDSTVSEIQCLRDEQLFRKLVDLVDGMAKMWEVMHGQHEHQLRVVSDLRDLDISNSPKETSEHHYDRTVQLWQVVKEWQSQFHKLISHQKEYIRFLNDWLKLNLIPIESSLKEKVSSPPRVHQPPIQTLLHMWHDYLEKLPDDLAKSAISSFAAVINTIMLLQQDELKQREKCEEIRKECVRKTRAFEDWYHKHSQRRAGIPEEVDPENLETANQKDPVAERKFVVESLKTKLDEEIEAHQKLCRQVREKSLGSLKSHLPELFRAMSDFSRACSEMYKRLRPVPQMQSPVAN</sequence>
<protein>
    <submittedName>
        <fullName evidence="1">WD40/YVTN repeat-like-containing domain-containing protein</fullName>
    </submittedName>
</protein>
<gene>
    <name evidence="1" type="ORF">IHE45_07G050800</name>
</gene>
<reference evidence="2" key="1">
    <citation type="journal article" date="2022" name="Nat. Commun.">
        <title>Chromosome evolution and the genetic basis of agronomically important traits in greater yam.</title>
        <authorList>
            <person name="Bredeson J.V."/>
            <person name="Lyons J.B."/>
            <person name="Oniyinde I.O."/>
            <person name="Okereke N.R."/>
            <person name="Kolade O."/>
            <person name="Nnabue I."/>
            <person name="Nwadili C.O."/>
            <person name="Hribova E."/>
            <person name="Parker M."/>
            <person name="Nwogha J."/>
            <person name="Shu S."/>
            <person name="Carlson J."/>
            <person name="Kariba R."/>
            <person name="Muthemba S."/>
            <person name="Knop K."/>
            <person name="Barton G.J."/>
            <person name="Sherwood A.V."/>
            <person name="Lopez-Montes A."/>
            <person name="Asiedu R."/>
            <person name="Jamnadass R."/>
            <person name="Muchugi A."/>
            <person name="Goodstein D."/>
            <person name="Egesi C.N."/>
            <person name="Featherston J."/>
            <person name="Asfaw A."/>
            <person name="Simpson G.G."/>
            <person name="Dolezel J."/>
            <person name="Hendre P.S."/>
            <person name="Van Deynze A."/>
            <person name="Kumar P.L."/>
            <person name="Obidiegwu J.E."/>
            <person name="Bhattacharjee R."/>
            <person name="Rokhsar D.S."/>
        </authorList>
    </citation>
    <scope>NUCLEOTIDE SEQUENCE [LARGE SCALE GENOMIC DNA]</scope>
    <source>
        <strain evidence="2">cv. TDa95/00328</strain>
    </source>
</reference>
<organism evidence="1 2">
    <name type="scientific">Dioscorea alata</name>
    <name type="common">Purple yam</name>
    <dbReference type="NCBI Taxonomy" id="55571"/>
    <lineage>
        <taxon>Eukaryota</taxon>
        <taxon>Viridiplantae</taxon>
        <taxon>Streptophyta</taxon>
        <taxon>Embryophyta</taxon>
        <taxon>Tracheophyta</taxon>
        <taxon>Spermatophyta</taxon>
        <taxon>Magnoliopsida</taxon>
        <taxon>Liliopsida</taxon>
        <taxon>Dioscoreales</taxon>
        <taxon>Dioscoreaceae</taxon>
        <taxon>Dioscorea</taxon>
    </lineage>
</organism>
<dbReference type="EMBL" id="CM037017">
    <property type="protein sequence ID" value="KAH7676953.1"/>
    <property type="molecule type" value="Genomic_DNA"/>
</dbReference>
<accession>A0ACB7VRF9</accession>
<evidence type="ECO:0000313" key="2">
    <source>
        <dbReference type="Proteomes" id="UP000827976"/>
    </source>
</evidence>
<evidence type="ECO:0000313" key="1">
    <source>
        <dbReference type="EMBL" id="KAH7676953.1"/>
    </source>
</evidence>
<comment type="caution">
    <text evidence="1">The sequence shown here is derived from an EMBL/GenBank/DDBJ whole genome shotgun (WGS) entry which is preliminary data.</text>
</comment>
<proteinExistence type="predicted"/>
<dbReference type="Proteomes" id="UP000827976">
    <property type="component" value="Chromosome 7"/>
</dbReference>
<name>A0ACB7VRF9_DIOAL</name>